<accession>A0A081ETH0</accession>
<feature type="region of interest" description="Disordered" evidence="1">
    <location>
        <begin position="93"/>
        <end position="112"/>
    </location>
</feature>
<proteinExistence type="predicted"/>
<dbReference type="OrthoDB" id="330424at2157"/>
<feature type="region of interest" description="Disordered" evidence="1">
    <location>
        <begin position="1"/>
        <end position="52"/>
    </location>
</feature>
<reference evidence="2 3" key="1">
    <citation type="journal article" date="2015" name="Genome Announc.">
        <title>Draft genome sequence of a Halorubrum H3 strain isolated from the burlinskoye salt lake (Altai Krai, Russia).</title>
        <authorList>
            <person name="Rozanov A.S."/>
            <person name="Bryanskaya A.V."/>
            <person name="Malup T.K."/>
            <person name="Kotenko A.V."/>
            <person name="Peltek S.E."/>
        </authorList>
    </citation>
    <scope>NUCLEOTIDE SEQUENCE [LARGE SCALE GENOMIC DNA]</scope>
    <source>
        <strain evidence="2 3">H3</strain>
    </source>
</reference>
<evidence type="ECO:0008006" key="4">
    <source>
        <dbReference type="Google" id="ProtNLM"/>
    </source>
</evidence>
<evidence type="ECO:0000256" key="1">
    <source>
        <dbReference type="SAM" id="MobiDB-lite"/>
    </source>
</evidence>
<sequence>MISDLPVESVNGQEEWNWNEQQAARTAPNASISSADRRPDGTERAAPPERTVAAQREVRRLEAEVGALESELEQTEQRLEHVIEQYERVLTRKNQQLDEQEEPASGRSSRTVRSVLSRWIPGGW</sequence>
<gene>
    <name evidence="2" type="ORF">FK85_11115</name>
</gene>
<dbReference type="Proteomes" id="UP000053331">
    <property type="component" value="Unassembled WGS sequence"/>
</dbReference>
<feature type="compositionally biased region" description="Basic and acidic residues" evidence="1">
    <location>
        <begin position="35"/>
        <end position="47"/>
    </location>
</feature>
<dbReference type="EMBL" id="JNFH02000014">
    <property type="protein sequence ID" value="KDS90708.1"/>
    <property type="molecule type" value="Genomic_DNA"/>
</dbReference>
<comment type="caution">
    <text evidence="2">The sequence shown here is derived from an EMBL/GenBank/DDBJ whole genome shotgun (WGS) entry which is preliminary data.</text>
</comment>
<dbReference type="RefSeq" id="WP_050024066.1">
    <property type="nucleotide sequence ID" value="NZ_JNFH02000014.1"/>
</dbReference>
<keyword evidence="3" id="KW-1185">Reference proteome</keyword>
<dbReference type="AlphaFoldDB" id="A0A081ETH0"/>
<evidence type="ECO:0000313" key="3">
    <source>
        <dbReference type="Proteomes" id="UP000053331"/>
    </source>
</evidence>
<protein>
    <recommendedName>
        <fullName evidence="4">Nucleotide exchange factor GrpE</fullName>
    </recommendedName>
</protein>
<organism evidence="2 3">
    <name type="scientific">Halorubrum saccharovorum</name>
    <dbReference type="NCBI Taxonomy" id="2248"/>
    <lineage>
        <taxon>Archaea</taxon>
        <taxon>Methanobacteriati</taxon>
        <taxon>Methanobacteriota</taxon>
        <taxon>Stenosarchaea group</taxon>
        <taxon>Halobacteria</taxon>
        <taxon>Halobacteriales</taxon>
        <taxon>Haloferacaceae</taxon>
        <taxon>Halorubrum</taxon>
    </lineage>
</organism>
<name>A0A081ETH0_9EURY</name>
<feature type="compositionally biased region" description="Polar residues" evidence="1">
    <location>
        <begin position="10"/>
        <end position="34"/>
    </location>
</feature>
<evidence type="ECO:0000313" key="2">
    <source>
        <dbReference type="EMBL" id="KDS90708.1"/>
    </source>
</evidence>